<evidence type="ECO:0000259" key="16">
    <source>
        <dbReference type="PROSITE" id="PS50162"/>
    </source>
</evidence>
<evidence type="ECO:0000256" key="6">
    <source>
        <dbReference type="ARBA" id="ARBA00023125"/>
    </source>
</evidence>
<protein>
    <recommendedName>
        <fullName evidence="12">DNA repair protein RAD51 homolog 2</fullName>
    </recommendedName>
    <alternativeName>
        <fullName evidence="13">RAD51 homolog B</fullName>
    </alternativeName>
    <alternativeName>
        <fullName evidence="14">RAD51-like protein 1</fullName>
    </alternativeName>
</protein>
<keyword evidence="4" id="KW-0227">DNA damage</keyword>
<evidence type="ECO:0000256" key="3">
    <source>
        <dbReference type="ARBA" id="ARBA00022741"/>
    </source>
</evidence>
<dbReference type="SUPFAM" id="SSF47789">
    <property type="entry name" value="C-terminal domain of RNA polymerase alpha subunit"/>
    <property type="match status" value="1"/>
</dbReference>
<dbReference type="InterPro" id="IPR016467">
    <property type="entry name" value="DNA_recomb/repair_RecA-like"/>
</dbReference>
<dbReference type="GO" id="GO:0003690">
    <property type="term" value="F:double-stranded DNA binding"/>
    <property type="evidence" value="ECO:0007669"/>
    <property type="project" value="TreeGrafter"/>
</dbReference>
<dbReference type="CDD" id="cd19493">
    <property type="entry name" value="Rad51B"/>
    <property type="match status" value="1"/>
</dbReference>
<keyword evidence="3" id="KW-0547">Nucleotide-binding</keyword>
<comment type="similarity">
    <text evidence="2">Belongs to the RecA family. RAD51 subfamily.</text>
</comment>
<dbReference type="GO" id="GO:0033063">
    <property type="term" value="C:Rad51B-Rad51C-Rad51D-XRCC2 complex"/>
    <property type="evidence" value="ECO:0007669"/>
    <property type="project" value="InterPro"/>
</dbReference>
<evidence type="ECO:0000313" key="17">
    <source>
        <dbReference type="EMBL" id="KAK6180803.1"/>
    </source>
</evidence>
<evidence type="ECO:0000256" key="9">
    <source>
        <dbReference type="ARBA" id="ARBA00023242"/>
    </source>
</evidence>
<sequence>MSCRKLKRTGLSSNILEKLIRHNISTCKDLLSCSQLEVVKILSSGPATADEVFTKCSQSCSPRPITAYDLWKNRCEANDGFFATSLKDLDVVLHGGLPKGTISEIAGPSGCGKTQFSIMLSLLVTMPKSHGGLDGSVMYIDTEGAFSAERLVEMATNKFPDYFHDNSTTMSELTDRVHVNVIQTCNQLLERLKNLEEDIISKKIKLIVIDSIASLVRKEFSTTLGRNLTDRTNLLVQEAAILKYLAEVFSIPIVVTNQITTRFGNDNIQDEQTSSSGLEDESGYVTAALGNTWSHSVNTRLLLQYLTPVTRQVMVAKSPVAPFTTFTYTIESAGIIQQDGGAGHYEGTDPGKQQIKVRSALPFQVSQSSSLLS</sequence>
<feature type="coiled-coil region" evidence="15">
    <location>
        <begin position="178"/>
        <end position="205"/>
    </location>
</feature>
<dbReference type="PANTHER" id="PTHR46456:SF1">
    <property type="entry name" value="DNA REPAIR PROTEIN RAD51 HOMOLOG 2"/>
    <property type="match status" value="1"/>
</dbReference>
<organism evidence="17 18">
    <name type="scientific">Patella caerulea</name>
    <name type="common">Rayed Mediterranean limpet</name>
    <dbReference type="NCBI Taxonomy" id="87958"/>
    <lineage>
        <taxon>Eukaryota</taxon>
        <taxon>Metazoa</taxon>
        <taxon>Spiralia</taxon>
        <taxon>Lophotrochozoa</taxon>
        <taxon>Mollusca</taxon>
        <taxon>Gastropoda</taxon>
        <taxon>Patellogastropoda</taxon>
        <taxon>Patelloidea</taxon>
        <taxon>Patellidae</taxon>
        <taxon>Patella</taxon>
    </lineage>
</organism>
<evidence type="ECO:0000256" key="4">
    <source>
        <dbReference type="ARBA" id="ARBA00022763"/>
    </source>
</evidence>
<comment type="caution">
    <text evidence="17">The sequence shown here is derived from an EMBL/GenBank/DDBJ whole genome shotgun (WGS) entry which is preliminary data.</text>
</comment>
<dbReference type="GO" id="GO:0003697">
    <property type="term" value="F:single-stranded DNA binding"/>
    <property type="evidence" value="ECO:0007669"/>
    <property type="project" value="TreeGrafter"/>
</dbReference>
<dbReference type="Pfam" id="PF08423">
    <property type="entry name" value="Rad51"/>
    <property type="match status" value="1"/>
</dbReference>
<evidence type="ECO:0000256" key="8">
    <source>
        <dbReference type="ARBA" id="ARBA00023204"/>
    </source>
</evidence>
<dbReference type="InterPro" id="IPR003593">
    <property type="entry name" value="AAA+_ATPase"/>
</dbReference>
<name>A0AAN8JVB0_PATCE</name>
<evidence type="ECO:0000256" key="2">
    <source>
        <dbReference type="ARBA" id="ARBA00007095"/>
    </source>
</evidence>
<dbReference type="PIRSF" id="PIRSF005856">
    <property type="entry name" value="Rad51"/>
    <property type="match status" value="1"/>
</dbReference>
<keyword evidence="7" id="KW-0233">DNA recombination</keyword>
<evidence type="ECO:0000256" key="15">
    <source>
        <dbReference type="SAM" id="Coils"/>
    </source>
</evidence>
<gene>
    <name evidence="17" type="ORF">SNE40_008789</name>
</gene>
<keyword evidence="6" id="KW-0238">DNA-binding</keyword>
<dbReference type="InterPro" id="IPR027417">
    <property type="entry name" value="P-loop_NTPase"/>
</dbReference>
<dbReference type="AlphaFoldDB" id="A0AAN8JVB0"/>
<evidence type="ECO:0000256" key="14">
    <source>
        <dbReference type="ARBA" id="ARBA00079682"/>
    </source>
</evidence>
<feature type="domain" description="RecA family profile 1" evidence="16">
    <location>
        <begin position="78"/>
        <end position="259"/>
    </location>
</feature>
<dbReference type="GO" id="GO:0140664">
    <property type="term" value="F:ATP-dependent DNA damage sensor activity"/>
    <property type="evidence" value="ECO:0007669"/>
    <property type="project" value="InterPro"/>
</dbReference>
<dbReference type="InterPro" id="IPR013632">
    <property type="entry name" value="Rad51_C"/>
</dbReference>
<dbReference type="InterPro" id="IPR030548">
    <property type="entry name" value="RAD51B"/>
</dbReference>
<proteinExistence type="inferred from homology"/>
<dbReference type="GO" id="GO:0000400">
    <property type="term" value="F:four-way junction DNA binding"/>
    <property type="evidence" value="ECO:0007669"/>
    <property type="project" value="TreeGrafter"/>
</dbReference>
<keyword evidence="5" id="KW-0067">ATP-binding</keyword>
<evidence type="ECO:0000256" key="13">
    <source>
        <dbReference type="ARBA" id="ARBA00078129"/>
    </source>
</evidence>
<dbReference type="PANTHER" id="PTHR46456">
    <property type="entry name" value="DNA REPAIR PROTEIN RAD51 HOMOLOG 2"/>
    <property type="match status" value="1"/>
</dbReference>
<dbReference type="PROSITE" id="PS50162">
    <property type="entry name" value="RECA_2"/>
    <property type="match status" value="1"/>
</dbReference>
<dbReference type="EMBL" id="JAZGQO010000007">
    <property type="protein sequence ID" value="KAK6180803.1"/>
    <property type="molecule type" value="Genomic_DNA"/>
</dbReference>
<dbReference type="GO" id="GO:0005524">
    <property type="term" value="F:ATP binding"/>
    <property type="evidence" value="ECO:0007669"/>
    <property type="project" value="UniProtKB-KW"/>
</dbReference>
<evidence type="ECO:0000256" key="1">
    <source>
        <dbReference type="ARBA" id="ARBA00004123"/>
    </source>
</evidence>
<dbReference type="InterPro" id="IPR058766">
    <property type="entry name" value="HHH_XRCC3_RAD51B"/>
</dbReference>
<accession>A0AAN8JVB0</accession>
<comment type="function">
    <text evidence="10">Involved in the homologous recombination repair (HRR) pathway of double-stranded DNA breaks arising during DNA replication or induced by DNA-damaging agents. May promote the assembly of presynaptic RAD51 nucleoprotein filaments. Binds single-stranded DNA and double-stranded DNA and has DNA-dependent ATPase activity. Part of the RAD51 paralog protein complex BCDX2 which acts in the BRCA1-BRCA2-dependent HR pathway. Upon DNA damage, BCDX2 acts downstream of BRCA2 recruitment and upstream of RAD51 recruitment. BCDX2 binds predominantly to the intersection of the four duplex arms of the Holliday junction and to junction of replication forks. The BCDX2 complex was originally reported to bind single-stranded DNA, single-stranded gaps in duplex DNA and specifically to nicks in duplex DNA. The BCDX2 subcomplex RAD51B:RAD51C exhibits single-stranded DNA-dependent ATPase activity suggesting an involvement in early stages of the HR pathway.</text>
</comment>
<comment type="subcellular location">
    <subcellularLocation>
        <location evidence="1">Nucleus</location>
    </subcellularLocation>
</comment>
<comment type="subunit">
    <text evidence="11">Part of the BCDX2 complex consisting of RAD51B, RAD51C, RAD51D and XRCC2; the complex has a ring-like structure arranged into a flat disc around a central channel. The BCDX2 subcomplex RAD51B:RAD51C interacts with RAD51. Interacts with SWSAP1; involved in homologous recombination repair. Interacts with HELQ.</text>
</comment>
<dbReference type="GO" id="GO:0005657">
    <property type="term" value="C:replication fork"/>
    <property type="evidence" value="ECO:0007669"/>
    <property type="project" value="TreeGrafter"/>
</dbReference>
<keyword evidence="8" id="KW-0234">DNA repair</keyword>
<dbReference type="Gene3D" id="3.40.50.300">
    <property type="entry name" value="P-loop containing nucleotide triphosphate hydrolases"/>
    <property type="match status" value="1"/>
</dbReference>
<keyword evidence="18" id="KW-1185">Reference proteome</keyword>
<dbReference type="SUPFAM" id="SSF52540">
    <property type="entry name" value="P-loop containing nucleoside triphosphate hydrolases"/>
    <property type="match status" value="1"/>
</dbReference>
<dbReference type="Pfam" id="PF26169">
    <property type="entry name" value="HHH_XRCC3_RpoA"/>
    <property type="match status" value="1"/>
</dbReference>
<evidence type="ECO:0000256" key="7">
    <source>
        <dbReference type="ARBA" id="ARBA00023172"/>
    </source>
</evidence>
<evidence type="ECO:0000256" key="10">
    <source>
        <dbReference type="ARBA" id="ARBA00053115"/>
    </source>
</evidence>
<evidence type="ECO:0000256" key="5">
    <source>
        <dbReference type="ARBA" id="ARBA00022840"/>
    </source>
</evidence>
<dbReference type="SMART" id="SM00382">
    <property type="entry name" value="AAA"/>
    <property type="match status" value="1"/>
</dbReference>
<evidence type="ECO:0000256" key="11">
    <source>
        <dbReference type="ARBA" id="ARBA00062240"/>
    </source>
</evidence>
<dbReference type="Proteomes" id="UP001347796">
    <property type="component" value="Unassembled WGS sequence"/>
</dbReference>
<evidence type="ECO:0000256" key="12">
    <source>
        <dbReference type="ARBA" id="ARBA00073972"/>
    </source>
</evidence>
<keyword evidence="9" id="KW-0539">Nucleus</keyword>
<dbReference type="GO" id="GO:0000724">
    <property type="term" value="P:double-strand break repair via homologous recombination"/>
    <property type="evidence" value="ECO:0007669"/>
    <property type="project" value="InterPro"/>
</dbReference>
<dbReference type="InterPro" id="IPR020588">
    <property type="entry name" value="RecA_ATP-bd"/>
</dbReference>
<evidence type="ECO:0000313" key="18">
    <source>
        <dbReference type="Proteomes" id="UP001347796"/>
    </source>
</evidence>
<dbReference type="FunFam" id="3.40.50.300:FF:000806">
    <property type="entry name" value="DNA repair protein RAD51 homolog 2"/>
    <property type="match status" value="1"/>
</dbReference>
<reference evidence="17 18" key="1">
    <citation type="submission" date="2024-01" db="EMBL/GenBank/DDBJ databases">
        <title>The genome of the rayed Mediterranean limpet Patella caerulea (Linnaeus, 1758).</title>
        <authorList>
            <person name="Anh-Thu Weber A."/>
            <person name="Halstead-Nussloch G."/>
        </authorList>
    </citation>
    <scope>NUCLEOTIDE SEQUENCE [LARGE SCALE GENOMIC DNA]</scope>
    <source>
        <strain evidence="17">AATW-2023a</strain>
        <tissue evidence="17">Whole specimen</tissue>
    </source>
</reference>
<keyword evidence="15" id="KW-0175">Coiled coil</keyword>